<sequence>MLWQGISYRPPFTGNAGAAGIFRPPHGRNCSTMIRLRKKNVDDRQIRKLVDRELVPLSHMHPSLIQKTRKELPHRLDQGITFVSYENDPKIVNGFIHLLLYPRTMLIDMLAVASRAQGKGCGKSLISHAEMLGRNKGCEFARLLVDDDNIRGIHFYRKQGYSILRHDSWNRCYEMSKMLFP</sequence>
<dbReference type="EMBL" id="JBHILM010000048">
    <property type="protein sequence ID" value="MFB5684802.1"/>
    <property type="molecule type" value="Genomic_DNA"/>
</dbReference>
<organism evidence="4 5">
    <name type="scientific">Paenibacillus terreus</name>
    <dbReference type="NCBI Taxonomy" id="1387834"/>
    <lineage>
        <taxon>Bacteria</taxon>
        <taxon>Bacillati</taxon>
        <taxon>Bacillota</taxon>
        <taxon>Bacilli</taxon>
        <taxon>Bacillales</taxon>
        <taxon>Paenibacillaceae</taxon>
        <taxon>Paenibacillus</taxon>
    </lineage>
</organism>
<evidence type="ECO:0000313" key="5">
    <source>
        <dbReference type="Proteomes" id="UP001580407"/>
    </source>
</evidence>
<proteinExistence type="predicted"/>
<comment type="caution">
    <text evidence="4">The sequence shown here is derived from an EMBL/GenBank/DDBJ whole genome shotgun (WGS) entry which is preliminary data.</text>
</comment>
<dbReference type="Gene3D" id="3.40.630.30">
    <property type="match status" value="1"/>
</dbReference>
<evidence type="ECO:0000313" key="4">
    <source>
        <dbReference type="EMBL" id="MFB5684802.1"/>
    </source>
</evidence>
<dbReference type="InterPro" id="IPR000182">
    <property type="entry name" value="GNAT_dom"/>
</dbReference>
<dbReference type="PROSITE" id="PS51186">
    <property type="entry name" value="GNAT"/>
    <property type="match status" value="1"/>
</dbReference>
<dbReference type="Pfam" id="PF00583">
    <property type="entry name" value="Acetyltransf_1"/>
    <property type="match status" value="1"/>
</dbReference>
<evidence type="ECO:0000256" key="1">
    <source>
        <dbReference type="ARBA" id="ARBA00022679"/>
    </source>
</evidence>
<reference evidence="4 5" key="1">
    <citation type="submission" date="2024-09" db="EMBL/GenBank/DDBJ databases">
        <authorList>
            <person name="Ruan L."/>
        </authorList>
    </citation>
    <scope>NUCLEOTIDE SEQUENCE [LARGE SCALE GENOMIC DNA]</scope>
    <source>
        <strain evidence="4 5">D33</strain>
    </source>
</reference>
<name>A0ABV5BGH0_9BACL</name>
<dbReference type="Proteomes" id="UP001580407">
    <property type="component" value="Unassembled WGS sequence"/>
</dbReference>
<keyword evidence="5" id="KW-1185">Reference proteome</keyword>
<accession>A0ABV5BGH0</accession>
<keyword evidence="2 4" id="KW-0012">Acyltransferase</keyword>
<keyword evidence="1 4" id="KW-0808">Transferase</keyword>
<evidence type="ECO:0000259" key="3">
    <source>
        <dbReference type="PROSITE" id="PS51186"/>
    </source>
</evidence>
<dbReference type="CDD" id="cd04301">
    <property type="entry name" value="NAT_SF"/>
    <property type="match status" value="1"/>
</dbReference>
<dbReference type="InterPro" id="IPR050680">
    <property type="entry name" value="YpeA/RimI_acetyltransf"/>
</dbReference>
<dbReference type="InterPro" id="IPR016181">
    <property type="entry name" value="Acyl_CoA_acyltransferase"/>
</dbReference>
<feature type="domain" description="N-acetyltransferase" evidence="3">
    <location>
        <begin position="34"/>
        <end position="180"/>
    </location>
</feature>
<evidence type="ECO:0000256" key="2">
    <source>
        <dbReference type="ARBA" id="ARBA00023315"/>
    </source>
</evidence>
<dbReference type="PANTHER" id="PTHR43420">
    <property type="entry name" value="ACETYLTRANSFERASE"/>
    <property type="match status" value="1"/>
</dbReference>
<protein>
    <submittedName>
        <fullName evidence="4">GNAT family N-acetyltransferase</fullName>
        <ecNumber evidence="4">2.3.1.-</ecNumber>
    </submittedName>
</protein>
<dbReference type="SUPFAM" id="SSF55729">
    <property type="entry name" value="Acyl-CoA N-acyltransferases (Nat)"/>
    <property type="match status" value="1"/>
</dbReference>
<dbReference type="GO" id="GO:0016746">
    <property type="term" value="F:acyltransferase activity"/>
    <property type="evidence" value="ECO:0007669"/>
    <property type="project" value="UniProtKB-KW"/>
</dbReference>
<dbReference type="RefSeq" id="WP_375528466.1">
    <property type="nucleotide sequence ID" value="NZ_JBHILM010000048.1"/>
</dbReference>
<gene>
    <name evidence="4" type="ORF">ACE3NQ_28230</name>
</gene>
<dbReference type="EC" id="2.3.1.-" evidence="4"/>